<feature type="domain" description="Aminoacyl-transfer RNA synthetases class-II family profile" evidence="13">
    <location>
        <begin position="110"/>
        <end position="419"/>
    </location>
</feature>
<feature type="binding site" evidence="10">
    <location>
        <position position="216"/>
    </location>
    <ligand>
        <name>L-histidine</name>
        <dbReference type="ChEBI" id="CHEBI:57595"/>
    </ligand>
</feature>
<comment type="similarity">
    <text evidence="1">Belongs to the class-II aminoacyl-tRNA synthetase family.</text>
</comment>
<evidence type="ECO:0000256" key="4">
    <source>
        <dbReference type="ARBA" id="ARBA00022741"/>
    </source>
</evidence>
<dbReference type="Proteomes" id="UP001165085">
    <property type="component" value="Unassembled WGS sequence"/>
</dbReference>
<feature type="chain" id="PRO_5040896062" description="histidine--tRNA ligase" evidence="12">
    <location>
        <begin position="20"/>
        <end position="517"/>
    </location>
</feature>
<organism evidence="14 15">
    <name type="scientific">Triparma strigata</name>
    <dbReference type="NCBI Taxonomy" id="1606541"/>
    <lineage>
        <taxon>Eukaryota</taxon>
        <taxon>Sar</taxon>
        <taxon>Stramenopiles</taxon>
        <taxon>Ochrophyta</taxon>
        <taxon>Bolidophyceae</taxon>
        <taxon>Parmales</taxon>
        <taxon>Triparmaceae</taxon>
        <taxon>Triparma</taxon>
    </lineage>
</organism>
<keyword evidence="12" id="KW-0732">Signal</keyword>
<dbReference type="GO" id="GO:0004821">
    <property type="term" value="F:histidine-tRNA ligase activity"/>
    <property type="evidence" value="ECO:0007669"/>
    <property type="project" value="UniProtKB-EC"/>
</dbReference>
<evidence type="ECO:0000256" key="7">
    <source>
        <dbReference type="ARBA" id="ARBA00023146"/>
    </source>
</evidence>
<keyword evidence="4" id="KW-0547">Nucleotide-binding</keyword>
<dbReference type="InterPro" id="IPR045864">
    <property type="entry name" value="aa-tRNA-synth_II/BPL/LPL"/>
</dbReference>
<comment type="caution">
    <text evidence="14">The sequence shown here is derived from an EMBL/GenBank/DDBJ whole genome shotgun (WGS) entry which is preliminary data.</text>
</comment>
<dbReference type="GO" id="GO:0005737">
    <property type="term" value="C:cytoplasm"/>
    <property type="evidence" value="ECO:0007669"/>
    <property type="project" value="InterPro"/>
</dbReference>
<feature type="binding site" evidence="10">
    <location>
        <position position="356"/>
    </location>
    <ligand>
        <name>L-histidine</name>
        <dbReference type="ChEBI" id="CHEBI:57595"/>
    </ligand>
</feature>
<dbReference type="Pfam" id="PF13393">
    <property type="entry name" value="tRNA-synt_His"/>
    <property type="match status" value="1"/>
</dbReference>
<dbReference type="PIRSF" id="PIRSF001549">
    <property type="entry name" value="His-tRNA_synth"/>
    <property type="match status" value="1"/>
</dbReference>
<feature type="compositionally biased region" description="Low complexity" evidence="11">
    <location>
        <begin position="71"/>
        <end position="99"/>
    </location>
</feature>
<dbReference type="AlphaFoldDB" id="A0A9W7F1F8"/>
<feature type="binding site" evidence="10">
    <location>
        <begin position="360"/>
        <end position="361"/>
    </location>
    <ligand>
        <name>L-histidine</name>
        <dbReference type="ChEBI" id="CHEBI:57595"/>
    </ligand>
</feature>
<dbReference type="Gene3D" id="3.40.50.800">
    <property type="entry name" value="Anticodon-binding domain"/>
    <property type="match status" value="1"/>
</dbReference>
<evidence type="ECO:0000256" key="12">
    <source>
        <dbReference type="SAM" id="SignalP"/>
    </source>
</evidence>
<dbReference type="FunFam" id="3.30.930.10:FF:000054">
    <property type="entry name" value="Histidine--tRNA ligase chloroplastic/mitochondrial"/>
    <property type="match status" value="1"/>
</dbReference>
<dbReference type="InterPro" id="IPR004516">
    <property type="entry name" value="HisRS/HisZ"/>
</dbReference>
<comment type="catalytic activity">
    <reaction evidence="9">
        <text>tRNA(His) + L-histidine + ATP = L-histidyl-tRNA(His) + AMP + diphosphate + H(+)</text>
        <dbReference type="Rhea" id="RHEA:17313"/>
        <dbReference type="Rhea" id="RHEA-COMP:9665"/>
        <dbReference type="Rhea" id="RHEA-COMP:9689"/>
        <dbReference type="ChEBI" id="CHEBI:15378"/>
        <dbReference type="ChEBI" id="CHEBI:30616"/>
        <dbReference type="ChEBI" id="CHEBI:33019"/>
        <dbReference type="ChEBI" id="CHEBI:57595"/>
        <dbReference type="ChEBI" id="CHEBI:78442"/>
        <dbReference type="ChEBI" id="CHEBI:78527"/>
        <dbReference type="ChEBI" id="CHEBI:456215"/>
        <dbReference type="EC" id="6.1.1.21"/>
    </reaction>
</comment>
<dbReference type="InterPro" id="IPR041715">
    <property type="entry name" value="HisRS-like_core"/>
</dbReference>
<evidence type="ECO:0000256" key="2">
    <source>
        <dbReference type="ARBA" id="ARBA00012815"/>
    </source>
</evidence>
<evidence type="ECO:0000313" key="15">
    <source>
        <dbReference type="Proteomes" id="UP001165085"/>
    </source>
</evidence>
<dbReference type="PANTHER" id="PTHR43707">
    <property type="entry name" value="HISTIDYL-TRNA SYNTHETASE"/>
    <property type="match status" value="1"/>
</dbReference>
<dbReference type="GO" id="GO:0005524">
    <property type="term" value="F:ATP binding"/>
    <property type="evidence" value="ECO:0007669"/>
    <property type="project" value="UniProtKB-KW"/>
</dbReference>
<evidence type="ECO:0000256" key="9">
    <source>
        <dbReference type="ARBA" id="ARBA00047639"/>
    </source>
</evidence>
<dbReference type="SUPFAM" id="SSF52954">
    <property type="entry name" value="Class II aaRS ABD-related"/>
    <property type="match status" value="1"/>
</dbReference>
<dbReference type="CDD" id="cd00773">
    <property type="entry name" value="HisRS-like_core"/>
    <property type="match status" value="1"/>
</dbReference>
<keyword evidence="5" id="KW-0067">ATP-binding</keyword>
<dbReference type="CDD" id="cd00859">
    <property type="entry name" value="HisRS_anticodon"/>
    <property type="match status" value="1"/>
</dbReference>
<dbReference type="Pfam" id="PF03129">
    <property type="entry name" value="HGTP_anticodon"/>
    <property type="match status" value="1"/>
</dbReference>
<feature type="signal peptide" evidence="12">
    <location>
        <begin position="1"/>
        <end position="19"/>
    </location>
</feature>
<dbReference type="HAMAP" id="MF_00127">
    <property type="entry name" value="His_tRNA_synth"/>
    <property type="match status" value="1"/>
</dbReference>
<evidence type="ECO:0000256" key="6">
    <source>
        <dbReference type="ARBA" id="ARBA00022917"/>
    </source>
</evidence>
<evidence type="ECO:0000256" key="1">
    <source>
        <dbReference type="ARBA" id="ARBA00008226"/>
    </source>
</evidence>
<evidence type="ECO:0000313" key="14">
    <source>
        <dbReference type="EMBL" id="GMH97468.1"/>
    </source>
</evidence>
<protein>
    <recommendedName>
        <fullName evidence="2">histidine--tRNA ligase</fullName>
        <ecNumber evidence="2">6.1.1.21</ecNumber>
    </recommendedName>
    <alternativeName>
        <fullName evidence="8">Histidyl-tRNA synthetase</fullName>
    </alternativeName>
</protein>
<keyword evidence="6" id="KW-0648">Protein biosynthesis</keyword>
<sequence length="517" mass="57557">MLLLLPFTMFLLRLVPSTSFQPCLKGSLKQTLTGGNPTIFSKTHQRLRLTSTTNNQVRLYSSNSPDLAGRKSSSVQKLNSSNSSPSKKKPSPLNLQPPKGTRDFPPPLLRLRTYLFTRFRSASLSHGFSEYDSPVLESESLYTRKAGEEVTEQLYCFTDKGDRRVTLRPEMTPSLARIIMGMKPALPIKWFSIPQCWRYERMTRGRRREHYQWNVDVWGVQGVEAEVEVISVMVRFFTSVGITQSDVGIKVNSRGIIGALLEGLGIPEDKFAETCVLIDKLEKVPVEALKADLEELGITEEQITALTDVLVHKDIEKISEVVGSDCPAVQDVRKLFSMCTDLGIVDWLEFDASVIRGLSYYTGIVFEAFDRSGTLRAIAGGGRYDKLLESFGGDPTPAVGFGFGDAVIVELLKDKNLLPDFEKGEVEFCVYSMDEGGTAKAMKVANELREKGCSVDVVLEEKKMKWAFKHADRIGAKRVVIVGGDEGSRGEVRVKNMESGEQETVKVAEIGEWAENI</sequence>
<keyword evidence="3" id="KW-0436">Ligase</keyword>
<proteinExistence type="inferred from homology"/>
<gene>
    <name evidence="14" type="ORF">TrST_g12678</name>
</gene>
<dbReference type="SUPFAM" id="SSF55681">
    <property type="entry name" value="Class II aaRS and biotin synthetases"/>
    <property type="match status" value="1"/>
</dbReference>
<keyword evidence="15" id="KW-1185">Reference proteome</keyword>
<reference evidence="15" key="1">
    <citation type="journal article" date="2023" name="Commun. Biol.">
        <title>Genome analysis of Parmales, the sister group of diatoms, reveals the evolutionary specialization of diatoms from phago-mixotrophs to photoautotrophs.</title>
        <authorList>
            <person name="Ban H."/>
            <person name="Sato S."/>
            <person name="Yoshikawa S."/>
            <person name="Yamada K."/>
            <person name="Nakamura Y."/>
            <person name="Ichinomiya M."/>
            <person name="Sato N."/>
            <person name="Blanc-Mathieu R."/>
            <person name="Endo H."/>
            <person name="Kuwata A."/>
            <person name="Ogata H."/>
        </authorList>
    </citation>
    <scope>NUCLEOTIDE SEQUENCE [LARGE SCALE GENOMIC DNA]</scope>
    <source>
        <strain evidence="15">NIES 3701</strain>
    </source>
</reference>
<dbReference type="NCBIfam" id="TIGR00442">
    <property type="entry name" value="hisS"/>
    <property type="match status" value="1"/>
</dbReference>
<evidence type="ECO:0000256" key="8">
    <source>
        <dbReference type="ARBA" id="ARBA00030619"/>
    </source>
</evidence>
<dbReference type="GO" id="GO:0006427">
    <property type="term" value="P:histidyl-tRNA aminoacylation"/>
    <property type="evidence" value="ECO:0007669"/>
    <property type="project" value="InterPro"/>
</dbReference>
<dbReference type="OrthoDB" id="1906957at2759"/>
<dbReference type="PROSITE" id="PS50862">
    <property type="entry name" value="AA_TRNA_LIGASE_II"/>
    <property type="match status" value="1"/>
</dbReference>
<name>A0A9W7F1F8_9STRA</name>
<dbReference type="InterPro" id="IPR036621">
    <property type="entry name" value="Anticodon-bd_dom_sf"/>
</dbReference>
<feature type="binding site" evidence="10">
    <location>
        <position position="198"/>
    </location>
    <ligand>
        <name>L-histidine</name>
        <dbReference type="ChEBI" id="CHEBI:57595"/>
    </ligand>
</feature>
<dbReference type="InterPro" id="IPR033656">
    <property type="entry name" value="HisRS_anticodon"/>
</dbReference>
<dbReference type="InterPro" id="IPR015807">
    <property type="entry name" value="His-tRNA-ligase"/>
</dbReference>
<dbReference type="InterPro" id="IPR004154">
    <property type="entry name" value="Anticodon-bd"/>
</dbReference>
<evidence type="ECO:0000256" key="5">
    <source>
        <dbReference type="ARBA" id="ARBA00022840"/>
    </source>
</evidence>
<keyword evidence="7" id="KW-0030">Aminoacyl-tRNA synthetase</keyword>
<dbReference type="Gene3D" id="3.30.930.10">
    <property type="entry name" value="Bira Bifunctional Protein, Domain 2"/>
    <property type="match status" value="1"/>
</dbReference>
<feature type="binding site" evidence="10">
    <location>
        <begin position="170"/>
        <end position="172"/>
    </location>
    <ligand>
        <name>L-histidine</name>
        <dbReference type="ChEBI" id="CHEBI:57595"/>
    </ligand>
</feature>
<feature type="binding site" evidence="10">
    <location>
        <position position="212"/>
    </location>
    <ligand>
        <name>L-histidine</name>
        <dbReference type="ChEBI" id="CHEBI:57595"/>
    </ligand>
</feature>
<feature type="compositionally biased region" description="Polar residues" evidence="11">
    <location>
        <begin position="51"/>
        <end position="65"/>
    </location>
</feature>
<dbReference type="PANTHER" id="PTHR43707:SF1">
    <property type="entry name" value="HISTIDINE--TRNA LIGASE, MITOCHONDRIAL-RELATED"/>
    <property type="match status" value="1"/>
</dbReference>
<feature type="region of interest" description="Disordered" evidence="11">
    <location>
        <begin position="51"/>
        <end position="106"/>
    </location>
</feature>
<accession>A0A9W7F1F8</accession>
<evidence type="ECO:0000256" key="11">
    <source>
        <dbReference type="SAM" id="MobiDB-lite"/>
    </source>
</evidence>
<dbReference type="EMBL" id="BRXY01000493">
    <property type="protein sequence ID" value="GMH97468.1"/>
    <property type="molecule type" value="Genomic_DNA"/>
</dbReference>
<dbReference type="InterPro" id="IPR006195">
    <property type="entry name" value="aa-tRNA-synth_II"/>
</dbReference>
<evidence type="ECO:0000256" key="3">
    <source>
        <dbReference type="ARBA" id="ARBA00022598"/>
    </source>
</evidence>
<dbReference type="EC" id="6.1.1.21" evidence="2"/>
<evidence type="ECO:0000256" key="10">
    <source>
        <dbReference type="PIRSR" id="PIRSR001549-1"/>
    </source>
</evidence>
<evidence type="ECO:0000259" key="13">
    <source>
        <dbReference type="PROSITE" id="PS50862"/>
    </source>
</evidence>
<dbReference type="FunFam" id="3.40.50.800:FF:000017">
    <property type="entry name" value="Histidine--tRNA ligase chloroplastic/mitochondrial"/>
    <property type="match status" value="1"/>
</dbReference>